<name>A0A9X9NYD5_9CAUD</name>
<dbReference type="Gene3D" id="1.10.530.10">
    <property type="match status" value="1"/>
</dbReference>
<evidence type="ECO:0000313" key="1">
    <source>
        <dbReference type="EMBL" id="UYA98875.1"/>
    </source>
</evidence>
<evidence type="ECO:0000313" key="2">
    <source>
        <dbReference type="Proteomes" id="UP001164550"/>
    </source>
</evidence>
<proteinExistence type="predicted"/>
<dbReference type="InterPro" id="IPR023346">
    <property type="entry name" value="Lysozyme-like_dom_sf"/>
</dbReference>
<dbReference type="SUPFAM" id="SSF53955">
    <property type="entry name" value="Lysozyme-like"/>
    <property type="match status" value="1"/>
</dbReference>
<protein>
    <recommendedName>
        <fullName evidence="3">Internal virion protein</fullName>
    </recommendedName>
</protein>
<dbReference type="EMBL" id="ON932081">
    <property type="protein sequence ID" value="UYA98875.1"/>
    <property type="molecule type" value="Genomic_DNA"/>
</dbReference>
<keyword evidence="2" id="KW-1185">Reference proteome</keyword>
<dbReference type="Proteomes" id="UP001164550">
    <property type="component" value="Segment"/>
</dbReference>
<reference evidence="1" key="1">
    <citation type="submission" date="2022-07" db="EMBL/GenBank/DDBJ databases">
        <title>Comparative analysis of new lytic phages for the biological control of phytopathogenic Xanthomonas spp.</title>
        <authorList>
            <person name="Domingo-Calap M.L."/>
            <person name="Bernabeu-Gimeno M."/>
            <person name="Aure C.M."/>
            <person name="Marco-Noales E."/>
            <person name="Domingo-Calap P."/>
        </authorList>
    </citation>
    <scope>NUCLEOTIDE SEQUENCE</scope>
</reference>
<accession>A0A9X9NYD5</accession>
<gene>
    <name evidence="1" type="ORF">IVIADoCa7_49</name>
</gene>
<sequence length="1367" mass="147925">MALDLNGKTQDEIFKAASEFAGVPEAVMRGQWAVESAQGKQLTSPAGARGHFHSMPKTTATWEQRTGKKFNVDDFASAAELYAVTMQENMQLADGDVERALRIYHGGTNEANWGPINAAYTGKVIKAGGLDGGESMGKGGQSFSQTARHLKSQNDQAVFDMAWRGDGIADPNAGRNGSKQAKEYLSDFEKGTIANAQQVGATAAMLNKEDVATTTATFREAARANLDSAVEARTAVNVDAAPLKQTADESTAEYEKGVQAAIDKETWAQSLTFSDKWGANYGQTLTAGMLRAWINPRDESYPEGWSYMDVADEAEKDMTQDERMMLREAVSPSDLTRIQGEVKQRRYDNKIMGTLGTGANFFYGAVASISDPAGWAAGVGVGKAASMLGLGSRALIASGRPVAALAAGAGEGAVGNLVTSVSLDALGDYRTPYDHMEDMGMGLMFGAALALPGARNARINQVANSMISTASANKVALAVKAQAAVGPNATPVQMKAAMQTVIKDEEIANRQSILGDVSDSDRFFSRPDVVPERPGPGEPELPVSSVFRNKKARAVVEDKYGLRDRITDDATRIQVAEAVGRSERIVANNPIDMTKADTKLRIADMEATSTTMMFDDSVVAKAFSINFLENPEGAAGRKASGAIMKSQLQETYIGTGRRDYESHFNMWADEQGIGRMRRALFQDGRERFNREVALEVDRRLNGGSAPNGVNRAVAAAADTMHGVYKRAGSDMQHVGVVGADNIDVNMPYFQRRFNLARIREMQHDLTKRNAFLSMLEDQFENVAGYSDDKFIKGLARTYLERLEHRASGLVDTPAAVYNDGTADILRDSLKALRLNEEQINEALKRFQRGAPGMTKSRIEMDISKSYPDGQGGSFQMVDFIDTDMQKLMRDYTGRASGEVALARHGIAGEAGMKTLRLAIDATGGSPKTLRAFDQVTAEILGRQFGTGDNKLLQNVRMLTGAARLGSAIFPQLGMYLDAAMGIGGARVMRSLGDSRRLLKEIDLMKKGGKVEGGVLSSLEETGAGQFGMRDYNLFGLFDAPEMTEVFGRETLGPISMAIRGSSNASRILSGHRALVAVQTRGMAEQIVHKAWKYIKSGDAQYDKALADMGFDANHIATLRRIMPDVAVFDAQGNLKTLDVRKIAVEDMEARHAINNFRTGVVRGAAQILNQEFTGELGKWAHNGYLKMLFQFRTFSLTAHQKQLGRNMGVHGNKALLGYVMGAMSIAAPIHLARAALRSALLPEEEREKYMADQMHPITLGRATMNYISSLGLLPDVLEMGGAFGGGISDMAGFERPSWLKPTGGRTGAQSDFIGGNIAPGIGLVNDVAQGLHGRPSQLIRSLPGNSLWYLQPLWLGGEAQVDEFMQD</sequence>
<organism evidence="1 2">
    <name type="scientific">Xanthomonas phage vB_Xar_IVIA-DoCa7</name>
    <dbReference type="NCBI Taxonomy" id="2975534"/>
    <lineage>
        <taxon>Viruses</taxon>
        <taxon>Duplodnaviria</taxon>
        <taxon>Heunggongvirae</taxon>
        <taxon>Uroviricota</taxon>
        <taxon>Caudoviricetes</taxon>
        <taxon>Autographivirales</taxon>
        <taxon>Autonotataviridae</taxon>
        <taxon>Paternavirus</taxon>
        <taxon>Paternavirus doca7</taxon>
    </lineage>
</organism>
<evidence type="ECO:0008006" key="3">
    <source>
        <dbReference type="Google" id="ProtNLM"/>
    </source>
</evidence>